<dbReference type="PROSITE" id="PS00893">
    <property type="entry name" value="NUDIX_BOX"/>
    <property type="match status" value="1"/>
</dbReference>
<evidence type="ECO:0000259" key="13">
    <source>
        <dbReference type="PROSITE" id="PS51462"/>
    </source>
</evidence>
<evidence type="ECO:0000313" key="14">
    <source>
        <dbReference type="EMBL" id="NYD72822.1"/>
    </source>
</evidence>
<keyword evidence="15" id="KW-1185">Reference proteome</keyword>
<dbReference type="EC" id="3.6.1.55" evidence="11"/>
<comment type="cofactor">
    <cofactor evidence="1">
        <name>Mg(2+)</name>
        <dbReference type="ChEBI" id="CHEBI:18420"/>
    </cofactor>
</comment>
<feature type="domain" description="Nudix hydrolase" evidence="13">
    <location>
        <begin position="1"/>
        <end position="128"/>
    </location>
</feature>
<dbReference type="InterPro" id="IPR020476">
    <property type="entry name" value="Nudix_hydrolase"/>
</dbReference>
<comment type="catalytic activity">
    <reaction evidence="10">
        <text>8-oxo-dGTP + H2O = 8-oxo-dGMP + diphosphate + H(+)</text>
        <dbReference type="Rhea" id="RHEA:31575"/>
        <dbReference type="ChEBI" id="CHEBI:15377"/>
        <dbReference type="ChEBI" id="CHEBI:15378"/>
        <dbReference type="ChEBI" id="CHEBI:33019"/>
        <dbReference type="ChEBI" id="CHEBI:63224"/>
        <dbReference type="ChEBI" id="CHEBI:77896"/>
        <dbReference type="EC" id="3.6.1.55"/>
    </reaction>
</comment>
<keyword evidence="4" id="KW-0235">DNA replication</keyword>
<dbReference type="EMBL" id="JACCBJ010000001">
    <property type="protein sequence ID" value="NYD72822.1"/>
    <property type="molecule type" value="Genomic_DNA"/>
</dbReference>
<dbReference type="InterPro" id="IPR015797">
    <property type="entry name" value="NUDIX_hydrolase-like_dom_sf"/>
</dbReference>
<dbReference type="GO" id="GO:0006281">
    <property type="term" value="P:DNA repair"/>
    <property type="evidence" value="ECO:0007669"/>
    <property type="project" value="UniProtKB-KW"/>
</dbReference>
<evidence type="ECO:0000256" key="9">
    <source>
        <dbReference type="ARBA" id="ARBA00023204"/>
    </source>
</evidence>
<name>A0A852SVU4_9MICO</name>
<evidence type="ECO:0000256" key="12">
    <source>
        <dbReference type="RuleBase" id="RU003476"/>
    </source>
</evidence>
<evidence type="ECO:0000256" key="3">
    <source>
        <dbReference type="ARBA" id="ARBA00022457"/>
    </source>
</evidence>
<dbReference type="GO" id="GO:0035539">
    <property type="term" value="F:8-oxo-7,8-dihydrodeoxyguanosine triphosphate pyrophosphatase activity"/>
    <property type="evidence" value="ECO:0007669"/>
    <property type="project" value="UniProtKB-EC"/>
</dbReference>
<dbReference type="GO" id="GO:0006260">
    <property type="term" value="P:DNA replication"/>
    <property type="evidence" value="ECO:0007669"/>
    <property type="project" value="UniProtKB-KW"/>
</dbReference>
<dbReference type="GO" id="GO:0008413">
    <property type="term" value="F:8-oxo-7,8-dihydroguanosine triphosphate pyrophosphatase activity"/>
    <property type="evidence" value="ECO:0007669"/>
    <property type="project" value="TreeGrafter"/>
</dbReference>
<dbReference type="PANTHER" id="PTHR47707:SF1">
    <property type="entry name" value="NUDIX HYDROLASE FAMILY PROTEIN"/>
    <property type="match status" value="1"/>
</dbReference>
<keyword evidence="5" id="KW-0479">Metal-binding</keyword>
<keyword evidence="6" id="KW-0227">DNA damage</keyword>
<proteinExistence type="inferred from homology"/>
<evidence type="ECO:0000256" key="1">
    <source>
        <dbReference type="ARBA" id="ARBA00001946"/>
    </source>
</evidence>
<keyword evidence="7 12" id="KW-0378">Hydrolase</keyword>
<dbReference type="PROSITE" id="PS51462">
    <property type="entry name" value="NUDIX"/>
    <property type="match status" value="1"/>
</dbReference>
<dbReference type="InterPro" id="IPR000086">
    <property type="entry name" value="NUDIX_hydrolase_dom"/>
</dbReference>
<organism evidence="14 15">
    <name type="scientific">Leifsonia soli</name>
    <dbReference type="NCBI Taxonomy" id="582665"/>
    <lineage>
        <taxon>Bacteria</taxon>
        <taxon>Bacillati</taxon>
        <taxon>Actinomycetota</taxon>
        <taxon>Actinomycetes</taxon>
        <taxon>Micrococcales</taxon>
        <taxon>Microbacteriaceae</taxon>
        <taxon>Leifsonia</taxon>
    </lineage>
</organism>
<dbReference type="SUPFAM" id="SSF55811">
    <property type="entry name" value="Nudix"/>
    <property type="match status" value="1"/>
</dbReference>
<protein>
    <recommendedName>
        <fullName evidence="11">8-oxo-dGTP diphosphatase</fullName>
        <ecNumber evidence="11">3.6.1.55</ecNumber>
    </recommendedName>
</protein>
<dbReference type="Gene3D" id="3.90.79.10">
    <property type="entry name" value="Nucleoside Triphosphate Pyrophosphohydrolase"/>
    <property type="match status" value="1"/>
</dbReference>
<evidence type="ECO:0000313" key="15">
    <source>
        <dbReference type="Proteomes" id="UP000589620"/>
    </source>
</evidence>
<comment type="similarity">
    <text evidence="2 12">Belongs to the Nudix hydrolase family.</text>
</comment>
<keyword evidence="8" id="KW-0460">Magnesium</keyword>
<dbReference type="PANTHER" id="PTHR47707">
    <property type="entry name" value="8-OXO-DGTP DIPHOSPHATASE"/>
    <property type="match status" value="1"/>
</dbReference>
<dbReference type="CDD" id="cd03425">
    <property type="entry name" value="NUDIX_MutT_NudA_like"/>
    <property type="match status" value="1"/>
</dbReference>
<dbReference type="GO" id="GO:0044715">
    <property type="term" value="F:8-oxo-dGDP phosphatase activity"/>
    <property type="evidence" value="ECO:0007669"/>
    <property type="project" value="TreeGrafter"/>
</dbReference>
<dbReference type="Pfam" id="PF00293">
    <property type="entry name" value="NUDIX"/>
    <property type="match status" value="1"/>
</dbReference>
<dbReference type="InterPro" id="IPR047127">
    <property type="entry name" value="MutT-like"/>
</dbReference>
<dbReference type="GO" id="GO:0046872">
    <property type="term" value="F:metal ion binding"/>
    <property type="evidence" value="ECO:0007669"/>
    <property type="project" value="UniProtKB-KW"/>
</dbReference>
<evidence type="ECO:0000256" key="5">
    <source>
        <dbReference type="ARBA" id="ARBA00022723"/>
    </source>
</evidence>
<dbReference type="Proteomes" id="UP000589620">
    <property type="component" value="Unassembled WGS sequence"/>
</dbReference>
<evidence type="ECO:0000256" key="6">
    <source>
        <dbReference type="ARBA" id="ARBA00022763"/>
    </source>
</evidence>
<evidence type="ECO:0000256" key="7">
    <source>
        <dbReference type="ARBA" id="ARBA00022801"/>
    </source>
</evidence>
<keyword evidence="9" id="KW-0234">DNA repair</keyword>
<gene>
    <name evidence="14" type="ORF">BJ963_000341</name>
</gene>
<keyword evidence="3" id="KW-0515">Mutator protein</keyword>
<dbReference type="GO" id="GO:0044716">
    <property type="term" value="F:8-oxo-GDP phosphatase activity"/>
    <property type="evidence" value="ECO:0007669"/>
    <property type="project" value="TreeGrafter"/>
</dbReference>
<dbReference type="InterPro" id="IPR020084">
    <property type="entry name" value="NUDIX_hydrolase_CS"/>
</dbReference>
<evidence type="ECO:0000256" key="10">
    <source>
        <dbReference type="ARBA" id="ARBA00035861"/>
    </source>
</evidence>
<evidence type="ECO:0000256" key="2">
    <source>
        <dbReference type="ARBA" id="ARBA00005582"/>
    </source>
</evidence>
<dbReference type="RefSeq" id="WP_343037212.1">
    <property type="nucleotide sequence ID" value="NZ_BAAAPX010000001.1"/>
</dbReference>
<evidence type="ECO:0000256" key="4">
    <source>
        <dbReference type="ARBA" id="ARBA00022705"/>
    </source>
</evidence>
<dbReference type="PRINTS" id="PR00502">
    <property type="entry name" value="NUDIXFAMILY"/>
</dbReference>
<comment type="caution">
    <text evidence="14">The sequence shown here is derived from an EMBL/GenBank/DDBJ whole genome shotgun (WGS) entry which is preliminary data.</text>
</comment>
<sequence length="132" mass="14399">MQPLVVVAAVVRDGDRVLSCRRAPGRDAAGRWEFPGGKVETGESPEAALAREIAEELGVRIHVGALLDRTVTERNGGRAIDLACYDCRLDGDAPVESTDHDELLWMPVRRLHELDWAEADLAAVAALTREDT</sequence>
<accession>A0A852SVU4</accession>
<evidence type="ECO:0000256" key="8">
    <source>
        <dbReference type="ARBA" id="ARBA00022842"/>
    </source>
</evidence>
<reference evidence="14 15" key="1">
    <citation type="submission" date="2020-07" db="EMBL/GenBank/DDBJ databases">
        <title>Sequencing the genomes of 1000 actinobacteria strains.</title>
        <authorList>
            <person name="Klenk H.-P."/>
        </authorList>
    </citation>
    <scope>NUCLEOTIDE SEQUENCE [LARGE SCALE GENOMIC DNA]</scope>
    <source>
        <strain evidence="14 15">DSM 23871</strain>
    </source>
</reference>
<dbReference type="AlphaFoldDB" id="A0A852SVU4"/>
<evidence type="ECO:0000256" key="11">
    <source>
        <dbReference type="ARBA" id="ARBA00038905"/>
    </source>
</evidence>